<evidence type="ECO:0000256" key="12">
    <source>
        <dbReference type="PIRSR" id="PIRSR000382-2"/>
    </source>
</evidence>
<dbReference type="GO" id="GO:0032259">
    <property type="term" value="P:methylation"/>
    <property type="evidence" value="ECO:0007669"/>
    <property type="project" value="UniProtKB-KW"/>
</dbReference>
<dbReference type="InterPro" id="IPR013215">
    <property type="entry name" value="Cbl-indep_Met_Synth_N"/>
</dbReference>
<feature type="binding site" evidence="10">
    <location>
        <position position="497"/>
    </location>
    <ligand>
        <name>L-homocysteine</name>
        <dbReference type="ChEBI" id="CHEBI:58199"/>
    </ligand>
</feature>
<dbReference type="PIRSF" id="PIRSF000382">
    <property type="entry name" value="MeTrfase_B12_ind"/>
    <property type="match status" value="1"/>
</dbReference>
<comment type="cofactor">
    <cofactor evidence="12">
        <name>Zn(2+)</name>
        <dbReference type="ChEBI" id="CHEBI:29105"/>
    </cofactor>
    <text evidence="12">Binds 2 Zn(2+) ions per subunit.</text>
</comment>
<feature type="binding site" evidence="11">
    <location>
        <position position="18"/>
    </location>
    <ligand>
        <name>5-methyltetrahydropteroyltri-L-glutamate</name>
        <dbReference type="ChEBI" id="CHEBI:58207"/>
    </ligand>
</feature>
<dbReference type="GO" id="GO:0003871">
    <property type="term" value="F:5-methyltetrahydropteroyltriglutamate-homocysteine S-methyltransferase activity"/>
    <property type="evidence" value="ECO:0007669"/>
    <property type="project" value="UniProtKB-UniRule"/>
</dbReference>
<dbReference type="UniPathway" id="UPA00051">
    <property type="reaction ID" value="UER00082"/>
</dbReference>
<feature type="binding site" evidence="10 11">
    <location>
        <begin position="444"/>
        <end position="446"/>
    </location>
    <ligand>
        <name>L-homocysteine</name>
        <dbReference type="ChEBI" id="CHEBI:58199"/>
    </ligand>
</feature>
<evidence type="ECO:0000256" key="1">
    <source>
        <dbReference type="ARBA" id="ARBA00002777"/>
    </source>
</evidence>
<evidence type="ECO:0000256" key="8">
    <source>
        <dbReference type="ARBA" id="ARBA00022833"/>
    </source>
</evidence>
<evidence type="ECO:0000256" key="2">
    <source>
        <dbReference type="ARBA" id="ARBA00004681"/>
    </source>
</evidence>
<feature type="binding site" evidence="10 11">
    <location>
        <begin position="444"/>
        <end position="446"/>
    </location>
    <ligand>
        <name>L-methionine</name>
        <dbReference type="ChEBI" id="CHEBI:57844"/>
    </ligand>
</feature>
<feature type="active site" description="Proton donor" evidence="10 13">
    <location>
        <position position="707"/>
    </location>
</feature>
<evidence type="ECO:0000313" key="17">
    <source>
        <dbReference type="Proteomes" id="UP000585050"/>
    </source>
</evidence>
<comment type="similarity">
    <text evidence="3 10">Belongs to the vitamin-B12 independent methionine synthase family.</text>
</comment>
<evidence type="ECO:0000256" key="9">
    <source>
        <dbReference type="ARBA" id="ARBA00023167"/>
    </source>
</evidence>
<keyword evidence="10" id="KW-0677">Repeat</keyword>
<reference evidence="16 17" key="1">
    <citation type="submission" date="2020-04" db="EMBL/GenBank/DDBJ databases">
        <title>Flammeovirga sp. SR4, a novel species isolated from seawater.</title>
        <authorList>
            <person name="Wang X."/>
        </authorList>
    </citation>
    <scope>NUCLEOTIDE SEQUENCE [LARGE SCALE GENOMIC DNA]</scope>
    <source>
        <strain evidence="16 17">SR4</strain>
    </source>
</reference>
<proteinExistence type="inferred from homology"/>
<dbReference type="Pfam" id="PF08267">
    <property type="entry name" value="Meth_synt_1"/>
    <property type="match status" value="1"/>
</dbReference>
<dbReference type="CDD" id="cd03312">
    <property type="entry name" value="CIMS_N_terminal_like"/>
    <property type="match status" value="1"/>
</dbReference>
<evidence type="ECO:0000256" key="5">
    <source>
        <dbReference type="ARBA" id="ARBA00022605"/>
    </source>
</evidence>
<dbReference type="NCBIfam" id="TIGR01371">
    <property type="entry name" value="met_syn_B12ind"/>
    <property type="match status" value="1"/>
</dbReference>
<dbReference type="InterPro" id="IPR038071">
    <property type="entry name" value="UROD/MetE-like_sf"/>
</dbReference>
<dbReference type="CDD" id="cd03311">
    <property type="entry name" value="CIMS_C_terminal_like"/>
    <property type="match status" value="1"/>
</dbReference>
<evidence type="ECO:0000256" key="4">
    <source>
        <dbReference type="ARBA" id="ARBA00022603"/>
    </source>
</evidence>
<dbReference type="EMBL" id="JABAIL010000002">
    <property type="protein sequence ID" value="NLR91202.1"/>
    <property type="molecule type" value="Genomic_DNA"/>
</dbReference>
<organism evidence="16 17">
    <name type="scientific">Flammeovirga agarivorans</name>
    <dbReference type="NCBI Taxonomy" id="2726742"/>
    <lineage>
        <taxon>Bacteria</taxon>
        <taxon>Pseudomonadati</taxon>
        <taxon>Bacteroidota</taxon>
        <taxon>Cytophagia</taxon>
        <taxon>Cytophagales</taxon>
        <taxon>Flammeovirgaceae</taxon>
        <taxon>Flammeovirga</taxon>
    </lineage>
</organism>
<dbReference type="InterPro" id="IPR002629">
    <property type="entry name" value="Met_Synth_C/arc"/>
</dbReference>
<evidence type="ECO:0000256" key="11">
    <source>
        <dbReference type="PIRSR" id="PIRSR000382-1"/>
    </source>
</evidence>
<feature type="domain" description="Cobalamin-independent methionine synthase MetE N-terminal" evidence="15">
    <location>
        <begin position="4"/>
        <end position="315"/>
    </location>
</feature>
<sequence length="771" mass="88947">MKITTLGYPRIGKKRELKKANEQFWAGKINEQELQTVASELKAEHWNIQKENLVEQPTSNDFSFYDQVLDLIVDFNCIPKRFQPIHHLSPLQKYFALARGYQDNELNINAMSMTKWFDTNYHYIVPEFYKKTHFKLSESPKAVQEYTEAKAIGIDTKVTLIGPLSFLLLGKEKEQGFHRLELIHQLKEEYIKLLNKLCDLGATEVQFHEPILAKDYNEEINFALKTVYNEFKKRASKINVCVVNFFDCYGDYLPTILQLPLSSLHLDLTRCGEQLKDVLSSQYLNNSLTLSLGVVDGRNIWKNDFKKSLQFISSAIDVVGKERIEISTSCSLLHVPYDLELEESSTKINQSIIPWLSFAKQKLQELKELQEIVESGSIYTHPLFIKNQEIIQSRKDSDQVHHQEVKNRVDTLIDTDALRSSPFKERKEIQKNILQLPLLPTTTIGSFPQTKEVRQQRNLFIKGKITKNEYDTFLKEQIKEAILFQEQIDMDVLVHGEFERNDMVEYFGEQLEGVTFSSFGWVQSYGSRCVKPPIIFGDVSRKKPMTVEWTSYAQSLTNKPVKGMLTGPITILQWSFVRDDQPRKTTCEQISLAIRDEVLDLEAAGIKVIQIDEPALREGLPLRKDAWEEYLTWAVNAFRISSCGVNDATQIHTHMCYSQFNDIIQHIANLDADVITIECSRAQMKLLDAFSDFRYPNEIGPGVYDIHSPNVPSKYDIIDFINKAKRRIPVDQLWVNPDCGLKTRGWKETKAALEVMVEATQKARELFEIAV</sequence>
<feature type="binding site" evidence="10">
    <location>
        <position position="656"/>
    </location>
    <ligand>
        <name>Zn(2+)</name>
        <dbReference type="ChEBI" id="CHEBI:29105"/>
        <note>catalytic</note>
    </ligand>
</feature>
<accession>A0A7X8XVB4</accession>
<dbReference type="Proteomes" id="UP000585050">
    <property type="component" value="Unassembled WGS sequence"/>
</dbReference>
<dbReference type="RefSeq" id="WP_168881899.1">
    <property type="nucleotide sequence ID" value="NZ_JABAIL010000002.1"/>
</dbReference>
<keyword evidence="8 10" id="KW-0862">Zinc</keyword>
<feature type="binding site" evidence="10 11">
    <location>
        <position position="574"/>
    </location>
    <ligand>
        <name>5-methyltetrahydropteroyltri-L-glutamate</name>
        <dbReference type="ChEBI" id="CHEBI:58207"/>
    </ligand>
</feature>
<feature type="binding site" evidence="10">
    <location>
        <position position="739"/>
    </location>
    <ligand>
        <name>Zn(2+)</name>
        <dbReference type="ChEBI" id="CHEBI:29105"/>
        <note>catalytic</note>
    </ligand>
</feature>
<feature type="domain" description="Cobalamin-independent methionine synthase MetE C-terminal/archaeal" evidence="14">
    <location>
        <begin position="439"/>
        <end position="761"/>
    </location>
</feature>
<comment type="pathway">
    <text evidence="2 10">Amino-acid biosynthesis; L-methionine biosynthesis via de novo pathway; L-methionine from L-homocysteine (MetE route): step 1/1.</text>
</comment>
<name>A0A7X8XVB4_9BACT</name>
<dbReference type="AlphaFoldDB" id="A0A7X8XVB4"/>
<feature type="binding site" evidence="12">
    <location>
        <position position="656"/>
    </location>
    <ligand>
        <name>Zn(2+)</name>
        <dbReference type="ChEBI" id="CHEBI:29105"/>
        <label>1</label>
        <note>catalytic</note>
    </ligand>
</feature>
<dbReference type="HAMAP" id="MF_00172">
    <property type="entry name" value="Meth_synth"/>
    <property type="match status" value="1"/>
</dbReference>
<dbReference type="EC" id="2.1.1.14" evidence="10"/>
<dbReference type="SUPFAM" id="SSF51726">
    <property type="entry name" value="UROD/MetE-like"/>
    <property type="match status" value="2"/>
</dbReference>
<dbReference type="InterPro" id="IPR006276">
    <property type="entry name" value="Cobalamin-indep_Met_synthase"/>
</dbReference>
<feature type="binding site" evidence="12">
    <location>
        <position position="654"/>
    </location>
    <ligand>
        <name>Zn(2+)</name>
        <dbReference type="ChEBI" id="CHEBI:29105"/>
        <label>1</label>
        <note>catalytic</note>
    </ligand>
</feature>
<gene>
    <name evidence="10 16" type="primary">metE</name>
    <name evidence="16" type="ORF">HGP29_08285</name>
</gene>
<keyword evidence="4 10" id="KW-0489">Methyltransferase</keyword>
<dbReference type="GO" id="GO:0009086">
    <property type="term" value="P:methionine biosynthetic process"/>
    <property type="evidence" value="ECO:0007669"/>
    <property type="project" value="UniProtKB-UniRule"/>
</dbReference>
<dbReference type="FunFam" id="3.20.20.210:FF:000002">
    <property type="entry name" value="5-methyltetrahydropteroyltriglutamate--homocysteine methyltransferase"/>
    <property type="match status" value="1"/>
</dbReference>
<feature type="binding site" evidence="10 11">
    <location>
        <position position="612"/>
    </location>
    <ligand>
        <name>L-homocysteine</name>
        <dbReference type="ChEBI" id="CHEBI:58199"/>
    </ligand>
</feature>
<evidence type="ECO:0000259" key="14">
    <source>
        <dbReference type="Pfam" id="PF01717"/>
    </source>
</evidence>
<feature type="binding site" evidence="10 11">
    <location>
        <position position="497"/>
    </location>
    <ligand>
        <name>L-methionine</name>
        <dbReference type="ChEBI" id="CHEBI:57844"/>
    </ligand>
</feature>
<feature type="binding site" evidence="10">
    <location>
        <position position="678"/>
    </location>
    <ligand>
        <name>Zn(2+)</name>
        <dbReference type="ChEBI" id="CHEBI:29105"/>
        <note>catalytic</note>
    </ligand>
</feature>
<keyword evidence="5 10" id="KW-0028">Amino-acid biosynthesis</keyword>
<evidence type="ECO:0000256" key="3">
    <source>
        <dbReference type="ARBA" id="ARBA00009553"/>
    </source>
</evidence>
<comment type="caution">
    <text evidence="16">The sequence shown here is derived from an EMBL/GenBank/DDBJ whole genome shotgun (WGS) entry which is preliminary data.</text>
</comment>
<evidence type="ECO:0000313" key="16">
    <source>
        <dbReference type="EMBL" id="NLR91202.1"/>
    </source>
</evidence>
<dbReference type="GO" id="GO:0008270">
    <property type="term" value="F:zinc ion binding"/>
    <property type="evidence" value="ECO:0007669"/>
    <property type="project" value="InterPro"/>
</dbReference>
<feature type="binding site" evidence="10">
    <location>
        <begin position="15"/>
        <end position="18"/>
    </location>
    <ligand>
        <name>5-methyltetrahydropteroyltri-L-glutamate</name>
        <dbReference type="ChEBI" id="CHEBI:58207"/>
    </ligand>
</feature>
<keyword evidence="9 10" id="KW-0486">Methionine biosynthesis</keyword>
<keyword evidence="17" id="KW-1185">Reference proteome</keyword>
<comment type="cofactor">
    <cofactor evidence="10">
        <name>Zn(2+)</name>
        <dbReference type="ChEBI" id="CHEBI:29105"/>
    </cofactor>
    <text evidence="10">Binds 1 zinc ion per subunit.</text>
</comment>
<comment type="function">
    <text evidence="1 10">Catalyzes the transfer of a methyl group from 5-methyltetrahydrofolate to homocysteine resulting in methionine formation.</text>
</comment>
<feature type="binding site" evidence="10">
    <location>
        <position position="654"/>
    </location>
    <ligand>
        <name>Zn(2+)</name>
        <dbReference type="ChEBI" id="CHEBI:29105"/>
        <note>catalytic</note>
    </ligand>
</feature>
<dbReference type="NCBIfam" id="NF003556">
    <property type="entry name" value="PRK05222.1"/>
    <property type="match status" value="1"/>
</dbReference>
<evidence type="ECO:0000256" key="7">
    <source>
        <dbReference type="ARBA" id="ARBA00022723"/>
    </source>
</evidence>
<feature type="binding site" evidence="10 11">
    <location>
        <position position="612"/>
    </location>
    <ligand>
        <name>L-methionine</name>
        <dbReference type="ChEBI" id="CHEBI:57844"/>
    </ligand>
</feature>
<feature type="binding site" evidence="12">
    <location>
        <position position="739"/>
    </location>
    <ligand>
        <name>Zn(2+)</name>
        <dbReference type="ChEBI" id="CHEBI:29105"/>
        <label>1</label>
        <note>catalytic</note>
    </ligand>
</feature>
<feature type="binding site" evidence="10 11">
    <location>
        <begin position="528"/>
        <end position="529"/>
    </location>
    <ligand>
        <name>5-methyltetrahydropteroyltri-L-glutamate</name>
        <dbReference type="ChEBI" id="CHEBI:58207"/>
    </ligand>
</feature>
<keyword evidence="7 10" id="KW-0479">Metal-binding</keyword>
<evidence type="ECO:0000256" key="6">
    <source>
        <dbReference type="ARBA" id="ARBA00022679"/>
    </source>
</evidence>
<evidence type="ECO:0000259" key="15">
    <source>
        <dbReference type="Pfam" id="PF08267"/>
    </source>
</evidence>
<keyword evidence="6 10" id="KW-0808">Transferase</keyword>
<dbReference type="PANTHER" id="PTHR30519">
    <property type="entry name" value="5-METHYLTETRAHYDROPTEROYLTRIGLUTAMATE--HOMOCYSTEINE METHYLTRANSFERASE"/>
    <property type="match status" value="1"/>
</dbReference>
<dbReference type="Gene3D" id="3.20.20.210">
    <property type="match status" value="2"/>
</dbReference>
<dbReference type="Pfam" id="PF01717">
    <property type="entry name" value="Meth_synt_2"/>
    <property type="match status" value="1"/>
</dbReference>
<comment type="catalytic activity">
    <reaction evidence="10">
        <text>5-methyltetrahydropteroyltri-L-glutamate + L-homocysteine = tetrahydropteroyltri-L-glutamate + L-methionine</text>
        <dbReference type="Rhea" id="RHEA:21196"/>
        <dbReference type="ChEBI" id="CHEBI:57844"/>
        <dbReference type="ChEBI" id="CHEBI:58140"/>
        <dbReference type="ChEBI" id="CHEBI:58199"/>
        <dbReference type="ChEBI" id="CHEBI:58207"/>
        <dbReference type="EC" id="2.1.1.14"/>
    </reaction>
</comment>
<feature type="binding site" evidence="12">
    <location>
        <position position="678"/>
    </location>
    <ligand>
        <name>Zn(2+)</name>
        <dbReference type="ChEBI" id="CHEBI:29105"/>
        <label>1</label>
        <note>catalytic</note>
    </ligand>
</feature>
<evidence type="ECO:0000256" key="10">
    <source>
        <dbReference type="HAMAP-Rule" id="MF_00172"/>
    </source>
</evidence>
<protein>
    <recommendedName>
        <fullName evidence="10">5-methyltetrahydropteroyltriglutamate--homocysteine methyltransferase</fullName>
        <ecNumber evidence="10">2.1.1.14</ecNumber>
    </recommendedName>
    <alternativeName>
        <fullName evidence="10">Cobalamin-independent methionine synthase</fullName>
    </alternativeName>
    <alternativeName>
        <fullName evidence="10">Methionine synthase, vitamin-B12 independent isozyme</fullName>
    </alternativeName>
</protein>
<feature type="binding site" evidence="10">
    <location>
        <position position="618"/>
    </location>
    <ligand>
        <name>5-methyltetrahydropteroyltri-L-glutamate</name>
        <dbReference type="ChEBI" id="CHEBI:58207"/>
    </ligand>
</feature>
<feature type="binding site" evidence="11">
    <location>
        <position position="120"/>
    </location>
    <ligand>
        <name>5-methyltetrahydropteroyltri-L-glutamate</name>
        <dbReference type="ChEBI" id="CHEBI:58207"/>
    </ligand>
</feature>
<evidence type="ECO:0000256" key="13">
    <source>
        <dbReference type="PIRSR" id="PIRSR000382-3"/>
    </source>
</evidence>
<feature type="binding site" evidence="10">
    <location>
        <position position="115"/>
    </location>
    <ligand>
        <name>5-methyltetrahydropteroyltri-L-glutamate</name>
        <dbReference type="ChEBI" id="CHEBI:58207"/>
    </ligand>
</feature>